<evidence type="ECO:0000259" key="2">
    <source>
        <dbReference type="Pfam" id="PF00425"/>
    </source>
</evidence>
<evidence type="ECO:0000313" key="4">
    <source>
        <dbReference type="Proteomes" id="UP000076218"/>
    </source>
</evidence>
<comment type="caution">
    <text evidence="3">The sequence shown here is derived from an EMBL/GenBank/DDBJ whole genome shotgun (WGS) entry which is preliminary data.</text>
</comment>
<accession>A0A154V4X3</accession>
<dbReference type="InterPro" id="IPR015890">
    <property type="entry name" value="Chorismate_C"/>
</dbReference>
<evidence type="ECO:0000313" key="3">
    <source>
        <dbReference type="EMBL" id="KZC96415.1"/>
    </source>
</evidence>
<dbReference type="PRINTS" id="PR00095">
    <property type="entry name" value="ANTSNTHASEI"/>
</dbReference>
<dbReference type="Pfam" id="PF00425">
    <property type="entry name" value="Chorismate_bind"/>
    <property type="match status" value="1"/>
</dbReference>
<name>A0A154V4X3_9MICO</name>
<proteinExistence type="predicted"/>
<protein>
    <submittedName>
        <fullName evidence="3">Anthranilate synthase</fullName>
    </submittedName>
</protein>
<gene>
    <name evidence="3" type="ORF">AWH51_02930</name>
</gene>
<dbReference type="GO" id="GO:0008153">
    <property type="term" value="P:4-aminobenzoate biosynthetic process"/>
    <property type="evidence" value="ECO:0007669"/>
    <property type="project" value="TreeGrafter"/>
</dbReference>
<dbReference type="PANTHER" id="PTHR11236:SF18">
    <property type="entry name" value="AMINODEOXYCHORISMATE SYNTHASE"/>
    <property type="match status" value="1"/>
</dbReference>
<dbReference type="AlphaFoldDB" id="A0A154V4X3"/>
<dbReference type="STRING" id="31965.AWH51_02930"/>
<dbReference type="SUPFAM" id="SSF56322">
    <property type="entry name" value="ADC synthase"/>
    <property type="match status" value="1"/>
</dbReference>
<dbReference type="PANTHER" id="PTHR11236">
    <property type="entry name" value="AMINOBENZOATE/ANTHRANILATE SYNTHASE"/>
    <property type="match status" value="1"/>
</dbReference>
<dbReference type="InterPro" id="IPR005801">
    <property type="entry name" value="ADC_synthase"/>
</dbReference>
<dbReference type="GO" id="GO:0000162">
    <property type="term" value="P:L-tryptophan biosynthetic process"/>
    <property type="evidence" value="ECO:0007669"/>
    <property type="project" value="TreeGrafter"/>
</dbReference>
<reference evidence="3 4" key="1">
    <citation type="submission" date="2016-01" db="EMBL/GenBank/DDBJ databases">
        <title>Draft genome sequence of Clavibacter michiganensis subsp. tessellarius DOAB 609.</title>
        <authorList>
            <person name="Tambong J.T."/>
        </authorList>
    </citation>
    <scope>NUCLEOTIDE SEQUENCE [LARGE SCALE GENOMIC DNA]</scope>
    <source>
        <strain evidence="3 4">DOAB 609</strain>
    </source>
</reference>
<dbReference type="EMBL" id="LQXA01000005">
    <property type="protein sequence ID" value="KZC96415.1"/>
    <property type="molecule type" value="Genomic_DNA"/>
</dbReference>
<feature type="region of interest" description="Disordered" evidence="1">
    <location>
        <begin position="131"/>
        <end position="154"/>
    </location>
</feature>
<dbReference type="OrthoDB" id="3518032at2"/>
<dbReference type="Gene3D" id="3.60.120.10">
    <property type="entry name" value="Anthranilate synthase"/>
    <property type="match status" value="1"/>
</dbReference>
<dbReference type="Proteomes" id="UP000076218">
    <property type="component" value="Unassembled WGS sequence"/>
</dbReference>
<dbReference type="InterPro" id="IPR019999">
    <property type="entry name" value="Anth_synth_I-like"/>
</dbReference>
<evidence type="ECO:0000256" key="1">
    <source>
        <dbReference type="SAM" id="MobiDB-lite"/>
    </source>
</evidence>
<dbReference type="GO" id="GO:0005737">
    <property type="term" value="C:cytoplasm"/>
    <property type="evidence" value="ECO:0007669"/>
    <property type="project" value="TreeGrafter"/>
</dbReference>
<dbReference type="GO" id="GO:0046820">
    <property type="term" value="F:4-amino-4-deoxychorismate synthase activity"/>
    <property type="evidence" value="ECO:0007669"/>
    <property type="project" value="TreeGrafter"/>
</dbReference>
<organism evidence="3 4">
    <name type="scientific">Clavibacter tessellarius</name>
    <dbReference type="NCBI Taxonomy" id="31965"/>
    <lineage>
        <taxon>Bacteria</taxon>
        <taxon>Bacillati</taxon>
        <taxon>Actinomycetota</taxon>
        <taxon>Actinomycetes</taxon>
        <taxon>Micrococcales</taxon>
        <taxon>Microbacteriaceae</taxon>
        <taxon>Clavibacter</taxon>
    </lineage>
</organism>
<dbReference type="RefSeq" id="WP_063070287.1">
    <property type="nucleotide sequence ID" value="NZ_LQXA01000005.1"/>
</dbReference>
<sequence length="512" mass="53180">MDGALAHARTAVRGRRIAGWHDPEDVFTALFADEAAGDVAWLDDSAGEGWSYLGASAGSVTAWPDGVFDGLAGLLAHTSAADDGTSLDAGASLDDGLPPDLAFRLGVVGWIPYDAWTETVPLHHAPVADAPDRAAPEHAAPEHAPPEHAAPEHAEPAAAVLRVERLLAFDHGTSAVWAVARAGDPWLDAVEGDLAGVPANPRRAAAAPPHGPADADPGSDPVWRHDDDGYLALIRSCQESIRRGDAYQLCLTNQARVPGRVDPVRVHTALRALSPTHHGGFLRIGGTVLVSASPERFVEVDAGGTLRTLPIKGTRPRHADPAADERARAELLASDKERAENVMIVDLMRNDLSRVCVLGSVRVTSLFAVEAYAQVHQLVSRVEGRLVPGVTAVAAVRALFPAGSMTGAPKSAAVGILRALERGPRGVYAGAFGWFGDDGRADLAMVIRSVVVVDGRATVGAGGGITALSVPEEELEEVRVKAAPLLAAVAAGRVAERVGGLPSSLPRAAAGA</sequence>
<feature type="domain" description="Chorismate-utilising enzyme C-terminal" evidence="2">
    <location>
        <begin position="227"/>
        <end position="481"/>
    </location>
</feature>
<feature type="region of interest" description="Disordered" evidence="1">
    <location>
        <begin position="199"/>
        <end position="220"/>
    </location>
</feature>